<evidence type="ECO:0000313" key="2">
    <source>
        <dbReference type="EMBL" id="CAJ1068512.1"/>
    </source>
</evidence>
<keyword evidence="1" id="KW-0812">Transmembrane</keyword>
<dbReference type="EMBL" id="OY660875">
    <property type="protein sequence ID" value="CAJ1068512.1"/>
    <property type="molecule type" value="Genomic_DNA"/>
</dbReference>
<keyword evidence="3" id="KW-1185">Reference proteome</keyword>
<feature type="transmembrane region" description="Helical" evidence="1">
    <location>
        <begin position="6"/>
        <end position="32"/>
    </location>
</feature>
<evidence type="ECO:0000256" key="1">
    <source>
        <dbReference type="SAM" id="Phobius"/>
    </source>
</evidence>
<accession>A0AAV1G3F3</accession>
<sequence length="106" mass="12127">MATMDGVFIFIGWAISIFYVSVPRVFMCLLCACELSMAARASVTITGTHIRTRMRTHNKAFPSGWCRHGNGRDFAHIWTHMRYDEDLMDGDPETNSIVTEPPWLKM</sequence>
<keyword evidence="1" id="KW-1133">Transmembrane helix</keyword>
<dbReference type="Proteomes" id="UP001178508">
    <property type="component" value="Chromosome 12"/>
</dbReference>
<proteinExistence type="predicted"/>
<keyword evidence="1" id="KW-0472">Membrane</keyword>
<evidence type="ECO:0000313" key="3">
    <source>
        <dbReference type="Proteomes" id="UP001178508"/>
    </source>
</evidence>
<dbReference type="AlphaFoldDB" id="A0AAV1G3F3"/>
<organism evidence="2 3">
    <name type="scientific">Xyrichtys novacula</name>
    <name type="common">Pearly razorfish</name>
    <name type="synonym">Hemipteronotus novacula</name>
    <dbReference type="NCBI Taxonomy" id="13765"/>
    <lineage>
        <taxon>Eukaryota</taxon>
        <taxon>Metazoa</taxon>
        <taxon>Chordata</taxon>
        <taxon>Craniata</taxon>
        <taxon>Vertebrata</taxon>
        <taxon>Euteleostomi</taxon>
        <taxon>Actinopterygii</taxon>
        <taxon>Neopterygii</taxon>
        <taxon>Teleostei</taxon>
        <taxon>Neoteleostei</taxon>
        <taxon>Acanthomorphata</taxon>
        <taxon>Eupercaria</taxon>
        <taxon>Labriformes</taxon>
        <taxon>Labridae</taxon>
        <taxon>Xyrichtys</taxon>
    </lineage>
</organism>
<protein>
    <recommendedName>
        <fullName evidence="4">Secreted protein</fullName>
    </recommendedName>
</protein>
<reference evidence="2" key="1">
    <citation type="submission" date="2023-08" db="EMBL/GenBank/DDBJ databases">
        <authorList>
            <person name="Alioto T."/>
            <person name="Alioto T."/>
            <person name="Gomez Garrido J."/>
        </authorList>
    </citation>
    <scope>NUCLEOTIDE SEQUENCE</scope>
</reference>
<name>A0AAV1G3F3_XYRNO</name>
<gene>
    <name evidence="2" type="ORF">XNOV1_A042426</name>
</gene>
<evidence type="ECO:0008006" key="4">
    <source>
        <dbReference type="Google" id="ProtNLM"/>
    </source>
</evidence>